<protein>
    <submittedName>
        <fullName evidence="2">Uncharacterized protein</fullName>
    </submittedName>
</protein>
<keyword evidence="3" id="KW-1185">Reference proteome</keyword>
<evidence type="ECO:0000256" key="1">
    <source>
        <dbReference type="SAM" id="MobiDB-lite"/>
    </source>
</evidence>
<feature type="region of interest" description="Disordered" evidence="1">
    <location>
        <begin position="15"/>
        <end position="50"/>
    </location>
</feature>
<dbReference type="EMBL" id="BAABAQ010000007">
    <property type="protein sequence ID" value="GAA4196321.1"/>
    <property type="molecule type" value="Genomic_DNA"/>
</dbReference>
<accession>A0ABP8B2D4</accession>
<reference evidence="3" key="1">
    <citation type="journal article" date="2019" name="Int. J. Syst. Evol. Microbiol.">
        <title>The Global Catalogue of Microorganisms (GCM) 10K type strain sequencing project: providing services to taxonomists for standard genome sequencing and annotation.</title>
        <authorList>
            <consortium name="The Broad Institute Genomics Platform"/>
            <consortium name="The Broad Institute Genome Sequencing Center for Infectious Disease"/>
            <person name="Wu L."/>
            <person name="Ma J."/>
        </authorList>
    </citation>
    <scope>NUCLEOTIDE SEQUENCE [LARGE SCALE GENOMIC DNA]</scope>
    <source>
        <strain evidence="3">JCM 17388</strain>
    </source>
</reference>
<feature type="compositionally biased region" description="Basic and acidic residues" evidence="1">
    <location>
        <begin position="41"/>
        <end position="50"/>
    </location>
</feature>
<evidence type="ECO:0000313" key="2">
    <source>
        <dbReference type="EMBL" id="GAA4196321.1"/>
    </source>
</evidence>
<gene>
    <name evidence="2" type="ORF">GCM10022252_43450</name>
</gene>
<proteinExistence type="predicted"/>
<dbReference type="Proteomes" id="UP001501251">
    <property type="component" value="Unassembled WGS sequence"/>
</dbReference>
<organism evidence="2 3">
    <name type="scientific">Streptosporangium oxazolinicum</name>
    <dbReference type="NCBI Taxonomy" id="909287"/>
    <lineage>
        <taxon>Bacteria</taxon>
        <taxon>Bacillati</taxon>
        <taxon>Actinomycetota</taxon>
        <taxon>Actinomycetes</taxon>
        <taxon>Streptosporangiales</taxon>
        <taxon>Streptosporangiaceae</taxon>
        <taxon>Streptosporangium</taxon>
    </lineage>
</organism>
<comment type="caution">
    <text evidence="2">The sequence shown here is derived from an EMBL/GenBank/DDBJ whole genome shotgun (WGS) entry which is preliminary data.</text>
</comment>
<sequence>MVLSAYGAREDVEPVTALAMRPGEPGAPPDEGFAEPPLDAISRERRPAPA</sequence>
<name>A0ABP8B2D4_9ACTN</name>
<evidence type="ECO:0000313" key="3">
    <source>
        <dbReference type="Proteomes" id="UP001501251"/>
    </source>
</evidence>